<feature type="transmembrane region" description="Helical" evidence="6">
    <location>
        <begin position="328"/>
        <end position="353"/>
    </location>
</feature>
<keyword evidence="9" id="KW-1185">Reference proteome</keyword>
<evidence type="ECO:0000313" key="9">
    <source>
        <dbReference type="Proteomes" id="UP001174210"/>
    </source>
</evidence>
<gene>
    <name evidence="8" type="ORF">P5G59_18730</name>
</gene>
<evidence type="ECO:0000256" key="1">
    <source>
        <dbReference type="ARBA" id="ARBA00004651"/>
    </source>
</evidence>
<feature type="transmembrane region" description="Helical" evidence="6">
    <location>
        <begin position="21"/>
        <end position="48"/>
    </location>
</feature>
<dbReference type="PANTHER" id="PTHR30287:SF2">
    <property type="entry name" value="BLL1001 PROTEIN"/>
    <property type="match status" value="1"/>
</dbReference>
<dbReference type="EMBL" id="JAROCB010000005">
    <property type="protein sequence ID" value="MDN4599194.1"/>
    <property type="molecule type" value="Genomic_DNA"/>
</dbReference>
<organism evidence="8 9">
    <name type="scientific">Leifsonia virtsii</name>
    <dbReference type="NCBI Taxonomy" id="3035915"/>
    <lineage>
        <taxon>Bacteria</taxon>
        <taxon>Bacillati</taxon>
        <taxon>Actinomycetota</taxon>
        <taxon>Actinomycetes</taxon>
        <taxon>Micrococcales</taxon>
        <taxon>Microbacteriaceae</taxon>
        <taxon>Leifsonia</taxon>
    </lineage>
</organism>
<feature type="transmembrane region" description="Helical" evidence="6">
    <location>
        <begin position="876"/>
        <end position="897"/>
    </location>
</feature>
<evidence type="ECO:0000256" key="3">
    <source>
        <dbReference type="ARBA" id="ARBA00022692"/>
    </source>
</evidence>
<comment type="caution">
    <text evidence="8">The sequence shown here is derived from an EMBL/GenBank/DDBJ whole genome shotgun (WGS) entry which is preliminary data.</text>
</comment>
<dbReference type="PANTHER" id="PTHR30287">
    <property type="entry name" value="MEMBRANE COMPONENT OF PREDICTED ABC SUPERFAMILY METABOLITE UPTAKE TRANSPORTER"/>
    <property type="match status" value="1"/>
</dbReference>
<proteinExistence type="predicted"/>
<dbReference type="InterPro" id="IPR003838">
    <property type="entry name" value="ABC3_permease_C"/>
</dbReference>
<dbReference type="InterPro" id="IPR038766">
    <property type="entry name" value="Membrane_comp_ABC_pdt"/>
</dbReference>
<feature type="transmembrane region" description="Helical" evidence="6">
    <location>
        <begin position="497"/>
        <end position="522"/>
    </location>
</feature>
<feature type="transmembrane region" description="Helical" evidence="6">
    <location>
        <begin position="283"/>
        <end position="307"/>
    </location>
</feature>
<keyword evidence="5 6" id="KW-0472">Membrane</keyword>
<evidence type="ECO:0000313" key="8">
    <source>
        <dbReference type="EMBL" id="MDN4599194.1"/>
    </source>
</evidence>
<dbReference type="Proteomes" id="UP001174210">
    <property type="component" value="Unassembled WGS sequence"/>
</dbReference>
<reference evidence="8" key="1">
    <citation type="submission" date="2023-03" db="EMBL/GenBank/DDBJ databases">
        <title>MT1 and MT2 Draft Genomes of Novel Species.</title>
        <authorList>
            <person name="Venkateswaran K."/>
        </authorList>
    </citation>
    <scope>NUCLEOTIDE SEQUENCE</scope>
    <source>
        <strain evidence="8">F6_8S_P_1A</strain>
    </source>
</reference>
<feature type="domain" description="ABC3 transporter permease C-terminal" evidence="7">
    <location>
        <begin position="882"/>
        <end position="1002"/>
    </location>
</feature>
<feature type="transmembrane region" description="Helical" evidence="6">
    <location>
        <begin position="373"/>
        <end position="393"/>
    </location>
</feature>
<dbReference type="Pfam" id="PF02687">
    <property type="entry name" value="FtsX"/>
    <property type="match status" value="1"/>
</dbReference>
<evidence type="ECO:0000259" key="7">
    <source>
        <dbReference type="Pfam" id="PF02687"/>
    </source>
</evidence>
<keyword evidence="2" id="KW-1003">Cell membrane</keyword>
<keyword evidence="3 6" id="KW-0812">Transmembrane</keyword>
<evidence type="ECO:0000256" key="5">
    <source>
        <dbReference type="ARBA" id="ARBA00023136"/>
    </source>
</evidence>
<evidence type="ECO:0000256" key="6">
    <source>
        <dbReference type="SAM" id="Phobius"/>
    </source>
</evidence>
<evidence type="ECO:0000256" key="4">
    <source>
        <dbReference type="ARBA" id="ARBA00022989"/>
    </source>
</evidence>
<feature type="transmembrane region" description="Helical" evidence="6">
    <location>
        <begin position="929"/>
        <end position="956"/>
    </location>
</feature>
<feature type="transmembrane region" description="Helical" evidence="6">
    <location>
        <begin position="976"/>
        <end position="996"/>
    </location>
</feature>
<name>A0ABT8J291_9MICO</name>
<feature type="transmembrane region" description="Helical" evidence="6">
    <location>
        <begin position="413"/>
        <end position="434"/>
    </location>
</feature>
<sequence>MRAQEGRSGRMRPFWLLRSRAQLGTLISTALVVAVVAFLASVMTGLALRSPDAAVRATLAHEPAAATALALQTSRSTDAAEQDDAVRSVLRSQFRGVPLQTAETAFVPSASVAGGGSASLIVASGDVRDRVRLVSGRWPSTAAEAAVDESFARAHHLAVGGGLTFAGPDRAVPVTVTAVWRPVDPSAPAWLGLRDGADGTDGRVIVSAAVADAASDGTAVQWVVTPDADRVTADHLPRLRAGFEGIRAALSADPTAADSPFSSTGQGLATVVAMQRSVVALQAVIPVPLAVLAVCSVIALALLGRLLADARRPETRLLRSRGVTLPGLAGAAATESAAAAVIAVSLGALGAQAVLLPLTGGPTAGAAGMLDVVLPPLATLAAAVATATLTAVLSARSLTDAPGAVEAGRARSAVSAGLAVLALAAAALTLWRFLVFSSSAGVGGVDPAGVLAPAAVLCAIALLGLSLFGPAAAAVERLAGRGRGVEGVLPARQVGRGIALFSGPVALIVLAVGSFGFAAGYAGTFSGFLHDSGLLTTGAAVRADLGTGGAARSAAALSPASALSHGGTTASPAIVDDGTVGETDVAVVVTDTALLPALVPVGSYLFDAAGVAAALPPRGGIPGADLPAGDRALTLRVAATASSGAVAPSAVTAWLATTQGEAVPVTARPDAGGVVRIPLAAGGPRRLVAVDVTTEPHSEAGATNVEVALSGLPRATAAWSLAPAAFASSSDFVASSAGRAGTATLDRAASARFVPAPASAPLRLVVTQALADDDALQVGQRIDVQGPIGTLTGTVARIVAAVPGTSSERAVLADSSAVTAQLLRTAPAVTRVSSVWATAADADALRSRVAAAVGPDAVVTTADGTFVSRFLSGAVLSTWLGAAGCALLAVAAVAAAISSSLRRRRGEVVVLRAVGLSGGQQAWSRRLEVIGVAVASAVFGLAGGVAVVLLVANTLARLSVVTAPSTLSVQGRVDPVGLAIGLGALAAALALAVWGYGRAVRRQAADTAYREETR</sequence>
<evidence type="ECO:0000256" key="2">
    <source>
        <dbReference type="ARBA" id="ARBA00022475"/>
    </source>
</evidence>
<dbReference type="RefSeq" id="WP_301220539.1">
    <property type="nucleotide sequence ID" value="NZ_JAROCB010000005.1"/>
</dbReference>
<comment type="subcellular location">
    <subcellularLocation>
        <location evidence="1">Cell membrane</location>
        <topology evidence="1">Multi-pass membrane protein</topology>
    </subcellularLocation>
</comment>
<accession>A0ABT8J291</accession>
<feature type="transmembrane region" description="Helical" evidence="6">
    <location>
        <begin position="454"/>
        <end position="476"/>
    </location>
</feature>
<protein>
    <recommendedName>
        <fullName evidence="7">ABC3 transporter permease C-terminal domain-containing protein</fullName>
    </recommendedName>
</protein>
<keyword evidence="4 6" id="KW-1133">Transmembrane helix</keyword>